<feature type="compositionally biased region" description="Low complexity" evidence="1">
    <location>
        <begin position="444"/>
        <end position="464"/>
    </location>
</feature>
<feature type="compositionally biased region" description="Basic and acidic residues" evidence="1">
    <location>
        <begin position="244"/>
        <end position="253"/>
    </location>
</feature>
<feature type="compositionally biased region" description="Low complexity" evidence="1">
    <location>
        <begin position="340"/>
        <end position="359"/>
    </location>
</feature>
<sequence>MVRGRLDVVLQAEPEAFGDAARLTSAPGAAHPPDVEGGALAHAGFQPLQEAVEHRPHPVVQPPSGHADVHDHGLGVQRPPQVGGPFRAARSDPQPRAGDGDLPVVVQLQGPVVADRLPRHRRPGAQDARHGGASAPGGQAGDRFGEGPPGRFAVRSDQDHRRLARRAVRRFQQRGNTVDDLHLGAEEVRGPPAHVQEVASVTGDEPHGGPGAGRQPGQQCGQRPRGHLGRARGTDDDGEPVPVHGDEGADVRRAAGQWFRPADLHPGGHGDHDMALDGVGGEERRRVLPDRQGMPQAQRPGVRAGLQPPPAAEAPGPGGGEQRASGDDHHRSCRGDDRQPPVVADPPRGGGPARPLGRGARPHQPHRGDTGLHELVQYRAEVPPRAPGGVVAGLDHHGRVVPVLVAQGVDGRREVRGPRGVRPEQHHGAGTGDRSGAAEPGREAPQGAASAGGAPAHGVPSPAGGTPGRWAGAPPGRR</sequence>
<feature type="compositionally biased region" description="Basic and acidic residues" evidence="1">
    <location>
        <begin position="410"/>
        <end position="427"/>
    </location>
</feature>
<feature type="compositionally biased region" description="Basic and acidic residues" evidence="1">
    <location>
        <begin position="324"/>
        <end position="339"/>
    </location>
</feature>
<feature type="region of interest" description="Disordered" evidence="1">
    <location>
        <begin position="408"/>
        <end position="478"/>
    </location>
</feature>
<name>A0ABQ3Q839_9ACTN</name>
<protein>
    <submittedName>
        <fullName evidence="2">Uncharacterized protein</fullName>
    </submittedName>
</protein>
<feature type="compositionally biased region" description="Low complexity" evidence="1">
    <location>
        <begin position="102"/>
        <end position="113"/>
    </location>
</feature>
<evidence type="ECO:0000313" key="3">
    <source>
        <dbReference type="Proteomes" id="UP001052655"/>
    </source>
</evidence>
<evidence type="ECO:0000256" key="1">
    <source>
        <dbReference type="SAM" id="MobiDB-lite"/>
    </source>
</evidence>
<feature type="region of interest" description="Disordered" evidence="1">
    <location>
        <begin position="21"/>
        <end position="161"/>
    </location>
</feature>
<reference evidence="2" key="1">
    <citation type="submission" date="2024-05" db="EMBL/GenBank/DDBJ databases">
        <title>Whole genome shotgun sequence of Streptomyces daghestanicus NBRC 12762.</title>
        <authorList>
            <person name="Komaki H."/>
            <person name="Tamura T."/>
        </authorList>
    </citation>
    <scope>NUCLEOTIDE SEQUENCE</scope>
    <source>
        <strain evidence="2">NBRC 12762</strain>
    </source>
</reference>
<evidence type="ECO:0000313" key="2">
    <source>
        <dbReference type="EMBL" id="GHI33414.1"/>
    </source>
</evidence>
<feature type="region of interest" description="Disordered" evidence="1">
    <location>
        <begin position="199"/>
        <end position="393"/>
    </location>
</feature>
<dbReference type="EMBL" id="BNDX01000014">
    <property type="protein sequence ID" value="GHI33414.1"/>
    <property type="molecule type" value="Genomic_DNA"/>
</dbReference>
<comment type="caution">
    <text evidence="2">The sequence shown here is derived from an EMBL/GenBank/DDBJ whole genome shotgun (WGS) entry which is preliminary data.</text>
</comment>
<feature type="compositionally biased region" description="Basic and acidic residues" evidence="1">
    <location>
        <begin position="262"/>
        <end position="289"/>
    </location>
</feature>
<organism evidence="2 3">
    <name type="scientific">Streptomyces daghestanicus</name>
    <dbReference type="NCBI Taxonomy" id="66885"/>
    <lineage>
        <taxon>Bacteria</taxon>
        <taxon>Bacillati</taxon>
        <taxon>Actinomycetota</taxon>
        <taxon>Actinomycetes</taxon>
        <taxon>Kitasatosporales</taxon>
        <taxon>Streptomycetaceae</taxon>
        <taxon>Streptomyces</taxon>
    </lineage>
</organism>
<proteinExistence type="predicted"/>
<keyword evidence="3" id="KW-1185">Reference proteome</keyword>
<accession>A0ABQ3Q839</accession>
<gene>
    <name evidence="2" type="ORF">Sdagh_51440</name>
</gene>
<dbReference type="Proteomes" id="UP001052655">
    <property type="component" value="Unassembled WGS sequence"/>
</dbReference>